<protein>
    <submittedName>
        <fullName evidence="1">Uncharacterized protein</fullName>
    </submittedName>
</protein>
<evidence type="ECO:0000313" key="1">
    <source>
        <dbReference type="EMBL" id="KAH3690796.1"/>
    </source>
</evidence>
<comment type="caution">
    <text evidence="1">The sequence shown here is derived from an EMBL/GenBank/DDBJ whole genome shotgun (WGS) entry which is preliminary data.</text>
</comment>
<dbReference type="EMBL" id="JAIWYP010000053">
    <property type="protein sequence ID" value="KAH3690796.1"/>
    <property type="molecule type" value="Genomic_DNA"/>
</dbReference>
<dbReference type="SUPFAM" id="SSF50814">
    <property type="entry name" value="Lipocalins"/>
    <property type="match status" value="1"/>
</dbReference>
<evidence type="ECO:0000313" key="2">
    <source>
        <dbReference type="Proteomes" id="UP000828390"/>
    </source>
</evidence>
<gene>
    <name evidence="1" type="ORF">DPMN_191652</name>
</gene>
<keyword evidence="2" id="KW-1185">Reference proteome</keyword>
<sequence length="216" mass="23957">MLEQHRLRFQHRLRCLLCLAFCGLSLLMIEANSSASRLKGRPRPVPALDAAGLLGPWFIQSHVAPCSWQGSSDFTDWQTNIVPGAKPGITYANDVWRSHGTCIQVPFTLVSSKPMPGKFILRDPIGDVLTGEAVVIGFEPNVYFILWGCTKPSVIANQCADPWLEIMTREQFPLPAVWKNIDMLLMNVFGMRLAEFPRVPQTNAPCVSSTPHGIKG</sequence>
<proteinExistence type="predicted"/>
<dbReference type="AlphaFoldDB" id="A0A9D3Y2K0"/>
<organism evidence="1 2">
    <name type="scientific">Dreissena polymorpha</name>
    <name type="common">Zebra mussel</name>
    <name type="synonym">Mytilus polymorpha</name>
    <dbReference type="NCBI Taxonomy" id="45954"/>
    <lineage>
        <taxon>Eukaryota</taxon>
        <taxon>Metazoa</taxon>
        <taxon>Spiralia</taxon>
        <taxon>Lophotrochozoa</taxon>
        <taxon>Mollusca</taxon>
        <taxon>Bivalvia</taxon>
        <taxon>Autobranchia</taxon>
        <taxon>Heteroconchia</taxon>
        <taxon>Euheterodonta</taxon>
        <taxon>Imparidentia</taxon>
        <taxon>Neoheterodontei</taxon>
        <taxon>Myida</taxon>
        <taxon>Dreissenoidea</taxon>
        <taxon>Dreissenidae</taxon>
        <taxon>Dreissena</taxon>
    </lineage>
</organism>
<dbReference type="GO" id="GO:0008289">
    <property type="term" value="F:lipid binding"/>
    <property type="evidence" value="ECO:0007669"/>
    <property type="project" value="UniProtKB-KW"/>
</dbReference>
<reference evidence="1" key="1">
    <citation type="journal article" date="2019" name="bioRxiv">
        <title>The Genome of the Zebra Mussel, Dreissena polymorpha: A Resource for Invasive Species Research.</title>
        <authorList>
            <person name="McCartney M.A."/>
            <person name="Auch B."/>
            <person name="Kono T."/>
            <person name="Mallez S."/>
            <person name="Zhang Y."/>
            <person name="Obille A."/>
            <person name="Becker A."/>
            <person name="Abrahante J.E."/>
            <person name="Garbe J."/>
            <person name="Badalamenti J.P."/>
            <person name="Herman A."/>
            <person name="Mangelson H."/>
            <person name="Liachko I."/>
            <person name="Sullivan S."/>
            <person name="Sone E.D."/>
            <person name="Koren S."/>
            <person name="Silverstein K.A.T."/>
            <person name="Beckman K.B."/>
            <person name="Gohl D.M."/>
        </authorList>
    </citation>
    <scope>NUCLEOTIDE SEQUENCE</scope>
    <source>
        <strain evidence="1">Duluth1</strain>
        <tissue evidence="1">Whole animal</tissue>
    </source>
</reference>
<dbReference type="InterPro" id="IPR012674">
    <property type="entry name" value="Calycin"/>
</dbReference>
<reference evidence="1" key="2">
    <citation type="submission" date="2020-11" db="EMBL/GenBank/DDBJ databases">
        <authorList>
            <person name="McCartney M.A."/>
            <person name="Auch B."/>
            <person name="Kono T."/>
            <person name="Mallez S."/>
            <person name="Becker A."/>
            <person name="Gohl D.M."/>
            <person name="Silverstein K.A.T."/>
            <person name="Koren S."/>
            <person name="Bechman K.B."/>
            <person name="Herman A."/>
            <person name="Abrahante J.E."/>
            <person name="Garbe J."/>
        </authorList>
    </citation>
    <scope>NUCLEOTIDE SEQUENCE</scope>
    <source>
        <strain evidence="1">Duluth1</strain>
        <tissue evidence="1">Whole animal</tissue>
    </source>
</reference>
<accession>A0A9D3Y2K0</accession>
<dbReference type="Proteomes" id="UP000828390">
    <property type="component" value="Unassembled WGS sequence"/>
</dbReference>
<dbReference type="Gene3D" id="2.40.128.20">
    <property type="match status" value="1"/>
</dbReference>
<name>A0A9D3Y2K0_DREPO</name>